<dbReference type="EMBL" id="PP079414">
    <property type="protein sequence ID" value="WWO60239.1"/>
    <property type="molecule type" value="Genomic_DNA"/>
</dbReference>
<protein>
    <submittedName>
        <fullName evidence="1">Uncharacterized protein</fullName>
    </submittedName>
</protein>
<dbReference type="Proteomes" id="UP001386178">
    <property type="component" value="Segment"/>
</dbReference>
<reference evidence="1 2" key="1">
    <citation type="submission" date="2024-01" db="EMBL/GenBank/DDBJ databases">
        <title>Novel lytic viruses for Xanthomonas sp. and Stenotrophomonas maltophilia.</title>
        <authorList>
            <person name="Petrzik K."/>
            <person name="Brazdova S."/>
            <person name="Sovova L."/>
            <person name="Neoralova M."/>
        </authorList>
    </citation>
    <scope>NUCLEOTIDE SEQUENCE [LARGE SCALE GENOMIC DNA]</scope>
</reference>
<keyword evidence="2" id="KW-1185">Reference proteome</keyword>
<proteinExistence type="predicted"/>
<name>A0ABZ2GWL8_9CAUD</name>
<evidence type="ECO:0000313" key="2">
    <source>
        <dbReference type="Proteomes" id="UP001386178"/>
    </source>
</evidence>
<accession>A0ABZ2GWL8</accession>
<evidence type="ECO:0000313" key="1">
    <source>
        <dbReference type="EMBL" id="WWO60239.1"/>
    </source>
</evidence>
<sequence>MKVGFKFQLGGLWVGAHWSRFNRRLCINLLPCCTVWVALKGGRIP</sequence>
<organism evidence="1 2">
    <name type="scientific">Xanthomonas phage SB3</name>
    <dbReference type="NCBI Taxonomy" id="3117472"/>
    <lineage>
        <taxon>Viruses</taxon>
        <taxon>Duplodnaviria</taxon>
        <taxon>Heunggongvirae</taxon>
        <taxon>Uroviricota</taxon>
        <taxon>Caudoviricetes</taxon>
        <taxon>Autographivirales</taxon>
        <taxon>Autonotataviridae</taxon>
        <taxon>Euvesivirus</taxon>
        <taxon>Euvesivirus SB3</taxon>
    </lineage>
</organism>